<dbReference type="EMBL" id="CP137640">
    <property type="protein sequence ID" value="WVX78903.1"/>
    <property type="molecule type" value="Genomic_DNA"/>
</dbReference>
<accession>A0ABZ2CAN0</accession>
<name>A0ABZ2CAN0_9BACI</name>
<gene>
    <name evidence="1" type="ORF">R4Z09_16475</name>
</gene>
<evidence type="ECO:0000313" key="2">
    <source>
        <dbReference type="Proteomes" id="UP001357223"/>
    </source>
</evidence>
<dbReference type="RefSeq" id="WP_338447837.1">
    <property type="nucleotide sequence ID" value="NZ_CP137640.1"/>
</dbReference>
<dbReference type="Proteomes" id="UP001357223">
    <property type="component" value="Chromosome"/>
</dbReference>
<sequence length="122" mass="14492">MARVLHFGEEELTLKLTGLTAILALKRKIIMPYRMIKNVYVDQFQAQQMMLRMPGTSIPPLNIYEGSFKYGNEWYFLSYERVQPLILIEMLGHKKYRYVIFQMDKPTSTAAEIRRQLRRVTD</sequence>
<evidence type="ECO:0000313" key="1">
    <source>
        <dbReference type="EMBL" id="WVX78903.1"/>
    </source>
</evidence>
<proteinExistence type="predicted"/>
<keyword evidence="2" id="KW-1185">Reference proteome</keyword>
<organism evidence="1 2">
    <name type="scientific">Niallia oryzisoli</name>
    <dbReference type="NCBI Taxonomy" id="1737571"/>
    <lineage>
        <taxon>Bacteria</taxon>
        <taxon>Bacillati</taxon>
        <taxon>Bacillota</taxon>
        <taxon>Bacilli</taxon>
        <taxon>Bacillales</taxon>
        <taxon>Bacillaceae</taxon>
        <taxon>Niallia</taxon>
    </lineage>
</organism>
<reference evidence="1 2" key="1">
    <citation type="submission" date="2023-10" db="EMBL/GenBank/DDBJ databases">
        <title>Niallia locisalis sp.nov. isolated from a salt pond sample.</title>
        <authorList>
            <person name="Li X.-J."/>
            <person name="Dong L."/>
        </authorList>
    </citation>
    <scope>NUCLEOTIDE SEQUENCE [LARGE SCALE GENOMIC DNA]</scope>
    <source>
        <strain evidence="1 2">DSM 29761</strain>
    </source>
</reference>
<protein>
    <submittedName>
        <fullName evidence="1">Uncharacterized protein</fullName>
    </submittedName>
</protein>